<dbReference type="AlphaFoldDB" id="A0A2T0Q8E2"/>
<dbReference type="SUPFAM" id="SSF52540">
    <property type="entry name" value="P-loop containing nucleoside triphosphate hydrolases"/>
    <property type="match status" value="1"/>
</dbReference>
<keyword evidence="3" id="KW-0808">Transferase</keyword>
<accession>A0A2T0Q8E2</accession>
<dbReference type="PANTHER" id="PTHR42850:SF7">
    <property type="entry name" value="BIS(5'-NUCLEOSYL)-TETRAPHOSPHATASE PRPE [ASYMMETRICAL]"/>
    <property type="match status" value="1"/>
</dbReference>
<proteinExistence type="predicted"/>
<dbReference type="Pfam" id="PF13671">
    <property type="entry name" value="AAA_33"/>
    <property type="match status" value="1"/>
</dbReference>
<keyword evidence="4" id="KW-1185">Reference proteome</keyword>
<dbReference type="NCBIfam" id="TIGR04075">
    <property type="entry name" value="bacter_Pnkp"/>
    <property type="match status" value="1"/>
</dbReference>
<dbReference type="Pfam" id="PF00149">
    <property type="entry name" value="Metallophos"/>
    <property type="match status" value="1"/>
</dbReference>
<organism evidence="3 4">
    <name type="scientific">Allonocardiopsis opalescens</name>
    <dbReference type="NCBI Taxonomy" id="1144618"/>
    <lineage>
        <taxon>Bacteria</taxon>
        <taxon>Bacillati</taxon>
        <taxon>Actinomycetota</taxon>
        <taxon>Actinomycetes</taxon>
        <taxon>Streptosporangiales</taxon>
        <taxon>Allonocardiopsis</taxon>
    </lineage>
</organism>
<dbReference type="Gene3D" id="3.60.21.10">
    <property type="match status" value="1"/>
</dbReference>
<dbReference type="InterPro" id="IPR032380">
    <property type="entry name" value="PNKP_ligase_dom"/>
</dbReference>
<protein>
    <submittedName>
        <fullName evidence="3">Polynucleotide kinase-phosphatase</fullName>
    </submittedName>
</protein>
<dbReference type="InterPro" id="IPR004843">
    <property type="entry name" value="Calcineurin-like_PHP"/>
</dbReference>
<dbReference type="GO" id="GO:0016301">
    <property type="term" value="F:kinase activity"/>
    <property type="evidence" value="ECO:0007669"/>
    <property type="project" value="UniProtKB-KW"/>
</dbReference>
<dbReference type="Pfam" id="PF16542">
    <property type="entry name" value="PNKP_ligase"/>
    <property type="match status" value="1"/>
</dbReference>
<reference evidence="3 4" key="1">
    <citation type="submission" date="2018-03" db="EMBL/GenBank/DDBJ databases">
        <title>Genomic Encyclopedia of Archaeal and Bacterial Type Strains, Phase II (KMG-II): from individual species to whole genera.</title>
        <authorList>
            <person name="Goeker M."/>
        </authorList>
    </citation>
    <scope>NUCLEOTIDE SEQUENCE [LARGE SCALE GENOMIC DNA]</scope>
    <source>
        <strain evidence="3 4">DSM 45601</strain>
    </source>
</reference>
<comment type="caution">
    <text evidence="3">The sequence shown here is derived from an EMBL/GenBank/DDBJ whole genome shotgun (WGS) entry which is preliminary data.</text>
</comment>
<dbReference type="PANTHER" id="PTHR42850">
    <property type="entry name" value="METALLOPHOSPHOESTERASE"/>
    <property type="match status" value="1"/>
</dbReference>
<dbReference type="CDD" id="cd07423">
    <property type="entry name" value="MPP_Prp_like"/>
    <property type="match status" value="1"/>
</dbReference>
<evidence type="ECO:0000313" key="3">
    <source>
        <dbReference type="EMBL" id="PRY00043.1"/>
    </source>
</evidence>
<evidence type="ECO:0000259" key="2">
    <source>
        <dbReference type="Pfam" id="PF16542"/>
    </source>
</evidence>
<dbReference type="InterPro" id="IPR029052">
    <property type="entry name" value="Metallo-depent_PP-like"/>
</dbReference>
<keyword evidence="3" id="KW-0418">Kinase</keyword>
<dbReference type="OrthoDB" id="9807890at2"/>
<dbReference type="InterPro" id="IPR050126">
    <property type="entry name" value="Ap4A_hydrolase"/>
</dbReference>
<dbReference type="EMBL" id="PVZC01000003">
    <property type="protein sequence ID" value="PRY00043.1"/>
    <property type="molecule type" value="Genomic_DNA"/>
</dbReference>
<feature type="domain" description="Polynucleotide kinase-phosphatase ligase" evidence="2">
    <location>
        <begin position="474"/>
        <end position="865"/>
    </location>
</feature>
<dbReference type="SUPFAM" id="SSF56300">
    <property type="entry name" value="Metallo-dependent phosphatases"/>
    <property type="match status" value="1"/>
</dbReference>
<name>A0A2T0Q8E2_9ACTN</name>
<dbReference type="Gene3D" id="3.40.50.300">
    <property type="entry name" value="P-loop containing nucleotide triphosphate hydrolases"/>
    <property type="match status" value="1"/>
</dbReference>
<evidence type="ECO:0000313" key="4">
    <source>
        <dbReference type="Proteomes" id="UP000237846"/>
    </source>
</evidence>
<dbReference type="SUPFAM" id="SSF56091">
    <property type="entry name" value="DNA ligase/mRNA capping enzyme, catalytic domain"/>
    <property type="match status" value="1"/>
</dbReference>
<dbReference type="Proteomes" id="UP000237846">
    <property type="component" value="Unassembled WGS sequence"/>
</dbReference>
<gene>
    <name evidence="3" type="ORF">CLV72_103653</name>
</gene>
<dbReference type="Gene3D" id="3.30.470.30">
    <property type="entry name" value="DNA ligase/mRNA capping enzyme"/>
    <property type="match status" value="2"/>
</dbReference>
<evidence type="ECO:0000259" key="1">
    <source>
        <dbReference type="Pfam" id="PF00149"/>
    </source>
</evidence>
<dbReference type="GO" id="GO:0016791">
    <property type="term" value="F:phosphatase activity"/>
    <property type="evidence" value="ECO:0007669"/>
    <property type="project" value="TreeGrafter"/>
</dbReference>
<dbReference type="GO" id="GO:0005737">
    <property type="term" value="C:cytoplasm"/>
    <property type="evidence" value="ECO:0007669"/>
    <property type="project" value="TreeGrafter"/>
</dbReference>
<dbReference type="InterPro" id="IPR041780">
    <property type="entry name" value="MPP_PrpE-like"/>
</dbReference>
<feature type="domain" description="Calcineurin-like phosphoesterase" evidence="1">
    <location>
        <begin position="186"/>
        <end position="382"/>
    </location>
</feature>
<dbReference type="RefSeq" id="WP_106245254.1">
    <property type="nucleotide sequence ID" value="NZ_PVZC01000003.1"/>
</dbReference>
<sequence length="870" mass="94176">MAETPRELRIPELALVVLVGVSGSGKSTFAARNFRPTQVVSSDFCRAAVSDDENDQSATADAFDLLNFIVGKRLARGLPTVVDATNVQRAARAPLVRLAREHHVLPVAIVLDVPEGVAQRRNRARTDRALGEHVVPRQRRELRRDLRRLEKEGFRRIHVLTDPAEIDTATVVPERLWNDRRELTGPFDLVGDVHGCRAELEALLDELGYQPRRDELGRAVGARHPEGRTAVFVGDLVDRGPDTPGVLRLVMGMVADGDALCVSGNHEAKLVRALRGRKVSTGHGLAETLEQLAAEPDEFRARVLDFCDGLISHYVLDGGRLVVAHAGLKEAYHGRSSGKVRSFALYGDTTGETDEYGLPVRYPWAEEYRGRAAVVYGHTPVPSAEWVNNTICLDTGAVFGGRLTALRYPERRLVDVVAERVWYEPSRPFPAAGERPAAREPGVLDAADVLGRDAVHTAYGRIAVDPGARGGALAALEVMSRFAADPRWLVYLPPTMAPCPTTDRPGLLEHPAGAFAYYLDQGVGEVVCEEKHMGSRAVAVVCRDAAAAARRFAPGARGAVYTRTGRPFFTDAALAASVLDELAETVARAGIFNELDTDWVLLDGELLPWSAKADGLIREQYASVAAAAGSALPAAADAIDRAAARGLPEPEGARLAELAGRAARRSTSVVAFAEVYRRYRWRTDGRDGLAFAPFQLLAGEGAAYTGRDHGWQLALAERLAAASVHVAAAEGREALVRATRHRTVDLTDPSAVAAATAWWEELTAAGGEGMVVKPLGGGTVRGGRDLVQPGLKVRGPEYLRIIYGPDYLEAGRLDRLRDRRLGRKRGLALREHKLGLEAVARLAGGEPLWRVHEAVFAVLAAETEPVDPRL</sequence>
<dbReference type="InterPro" id="IPR027417">
    <property type="entry name" value="P-loop_NTPase"/>
</dbReference>
<dbReference type="InterPro" id="IPR024028">
    <property type="entry name" value="PNKP_bac"/>
</dbReference>